<proteinExistence type="predicted"/>
<name>A0ACC1WUY0_MELAZ</name>
<sequence>MVDAIISPILEHLISMAVEEATEQVCLVIGIREEMVKLNGIRENIQAAFVEAERSKMKAETRELWLDKLRDLFYDMEDVLDEWNYNRLKFQIEGVAQKKVFPFPVPCSCFKRVVLDCGIASKIKEINEKLDSVTQQRNMFNPNVNDITVIETRKQGPTISMIDESEIVGRVTEKNYLVSKLICEGSGEQKDLHIISLVGTGGIGKTTVAQLAFNDAAIKRTFKKRRIWVSVSDTFDPFKIARAIIERLNAPTFDSVEPRALKKYLDKSMTEKKFPRVLDDHMWTKDRNKVLPTDFVELEAIMQAIHDIIKGKKFLLVLDDVWEEDHIRWEPFCHCLKNGSPGSKILITTRKDTVARMMKSDVIPIKELTDEECWLLLEKITFSGRSNEEDERLEAIGRRIAGKCKGLPRVAKTVGKVLCSERTEEYWRSILNSEMWKLEEFKKYLLSTFLLSYNDLPSMTARRCFSYCAIFPKGYNISKEELVQLWMAQGFLTQNENEDMEVTGAKYFDNIVSQSFFQELEKDDYEVSGFEESVINSLREKVCHLTIMLGEGAAFPASICNVKRLRSLFIDGAGADYSSVRDVLPRLFGELKCLRALDMHGVVGCQNLIREIPEEVAKLIHLAYLNLSGQEMERLPETICRLYNLQTLNISRCQFLRELPQGTGNLINLRHLLNNETRALSFIPVGIERLTHLRTLRSFVVGGGVQSSKGCKLKSLENLNLFGSCQIRGLGNVSNVSTEAERLPLQIVRNLVDLCLEFNKDEEGERTQREDEELLVTLQPPQNLKRLKIGQYRGNTFPSGWMMLLTSVTELCLTDCLNCMQLPPLGKLSSLQKLSINNLQSVNSVGDEFLGIDSDEATSAIAFLKLKSLVISNMENLKDWHYHITSTSERRIRIMPRLSSLEIHSCPILKALPDNLFQTERLNIEKSVFLEDILRRRRRED</sequence>
<evidence type="ECO:0000313" key="2">
    <source>
        <dbReference type="Proteomes" id="UP001164539"/>
    </source>
</evidence>
<reference evidence="1 2" key="1">
    <citation type="journal article" date="2023" name="Science">
        <title>Complex scaffold remodeling in plant triterpene biosynthesis.</title>
        <authorList>
            <person name="De La Pena R."/>
            <person name="Hodgson H."/>
            <person name="Liu J.C."/>
            <person name="Stephenson M.J."/>
            <person name="Martin A.C."/>
            <person name="Owen C."/>
            <person name="Harkess A."/>
            <person name="Leebens-Mack J."/>
            <person name="Jimenez L.E."/>
            <person name="Osbourn A."/>
            <person name="Sattely E.S."/>
        </authorList>
    </citation>
    <scope>NUCLEOTIDE SEQUENCE [LARGE SCALE GENOMIC DNA]</scope>
    <source>
        <strain evidence="2">cv. JPN11</strain>
        <tissue evidence="1">Leaf</tissue>
    </source>
</reference>
<dbReference type="EMBL" id="CM051406">
    <property type="protein sequence ID" value="KAJ4702701.1"/>
    <property type="molecule type" value="Genomic_DNA"/>
</dbReference>
<protein>
    <submittedName>
        <fullName evidence="1">NB-ARC domain-containing disease resistance protein</fullName>
    </submittedName>
</protein>
<keyword evidence="2" id="KW-1185">Reference proteome</keyword>
<accession>A0ACC1WUY0</accession>
<gene>
    <name evidence="1" type="ORF">OWV82_022712</name>
</gene>
<organism evidence="1 2">
    <name type="scientific">Melia azedarach</name>
    <name type="common">Chinaberry tree</name>
    <dbReference type="NCBI Taxonomy" id="155640"/>
    <lineage>
        <taxon>Eukaryota</taxon>
        <taxon>Viridiplantae</taxon>
        <taxon>Streptophyta</taxon>
        <taxon>Embryophyta</taxon>
        <taxon>Tracheophyta</taxon>
        <taxon>Spermatophyta</taxon>
        <taxon>Magnoliopsida</taxon>
        <taxon>eudicotyledons</taxon>
        <taxon>Gunneridae</taxon>
        <taxon>Pentapetalae</taxon>
        <taxon>rosids</taxon>
        <taxon>malvids</taxon>
        <taxon>Sapindales</taxon>
        <taxon>Meliaceae</taxon>
        <taxon>Melia</taxon>
    </lineage>
</organism>
<comment type="caution">
    <text evidence="1">The sequence shown here is derived from an EMBL/GenBank/DDBJ whole genome shotgun (WGS) entry which is preliminary data.</text>
</comment>
<dbReference type="Proteomes" id="UP001164539">
    <property type="component" value="Chromosome 13"/>
</dbReference>
<evidence type="ECO:0000313" key="1">
    <source>
        <dbReference type="EMBL" id="KAJ4702701.1"/>
    </source>
</evidence>